<dbReference type="EMBL" id="JAPZBU010000009">
    <property type="protein sequence ID" value="KAJ5388901.1"/>
    <property type="molecule type" value="Genomic_DNA"/>
</dbReference>
<dbReference type="RefSeq" id="XP_056486699.1">
    <property type="nucleotide sequence ID" value="XM_056636079.1"/>
</dbReference>
<dbReference type="GeneID" id="81375059"/>
<gene>
    <name evidence="2" type="ORF">N7509_011442</name>
</gene>
<dbReference type="SUPFAM" id="SSF53335">
    <property type="entry name" value="S-adenosyl-L-methionine-dependent methyltransferases"/>
    <property type="match status" value="1"/>
</dbReference>
<evidence type="ECO:0000313" key="3">
    <source>
        <dbReference type="Proteomes" id="UP001147747"/>
    </source>
</evidence>
<dbReference type="CDD" id="cd02440">
    <property type="entry name" value="AdoMet_MTases"/>
    <property type="match status" value="1"/>
</dbReference>
<name>A0A9W9VT42_9EURO</name>
<comment type="caution">
    <text evidence="2">The sequence shown here is derived from an EMBL/GenBank/DDBJ whole genome shotgun (WGS) entry which is preliminary data.</text>
</comment>
<accession>A0A9W9VT42</accession>
<protein>
    <recommendedName>
        <fullName evidence="4">Methyltransferase type 11 domain-containing protein</fullName>
    </recommendedName>
</protein>
<dbReference type="Pfam" id="PF13489">
    <property type="entry name" value="Methyltransf_23"/>
    <property type="match status" value="1"/>
</dbReference>
<feature type="region of interest" description="Disordered" evidence="1">
    <location>
        <begin position="1"/>
        <end position="24"/>
    </location>
</feature>
<dbReference type="InterPro" id="IPR029063">
    <property type="entry name" value="SAM-dependent_MTases_sf"/>
</dbReference>
<feature type="compositionally biased region" description="Acidic residues" evidence="1">
    <location>
        <begin position="11"/>
        <end position="20"/>
    </location>
</feature>
<evidence type="ECO:0000313" key="2">
    <source>
        <dbReference type="EMBL" id="KAJ5388901.1"/>
    </source>
</evidence>
<evidence type="ECO:0000256" key="1">
    <source>
        <dbReference type="SAM" id="MobiDB-lite"/>
    </source>
</evidence>
<dbReference type="AlphaFoldDB" id="A0A9W9VT42"/>
<sequence length="374" mass="43346">MADQSIAVDPDLYENDDNSYPDDWQSETTSIGSSIYRGLLENGRRWMIRANPSDRPGINRFAVRNTCTHLQIKLLSFFLFFVYFRSLTKNACSLPSDDQMFETYEAGHLLTLVLDSERNNPLFRSPIVKSPKHILDLGTGKGVWAINRSRGRSFPTPVAWMPPNCVLEVDDALQPWTWREPFDLIYMRIMIGSFSDPEWNQIYRRCYDNLRPGGWIEQVEASPVITTDDGSIPEDSILHSWGINTREAAKKSGRDLDAIDKMTDSIRKAGFVDIQEKDYKWPIGPWPRDKKYKEAGTLNAQHWLSGMEGWCMWLLTKFGSPVPWTKEEVQVYVANMRKELRTPRYHAYQRARRVWARKPLPNETTGRGKETEKK</sequence>
<dbReference type="Proteomes" id="UP001147747">
    <property type="component" value="Unassembled WGS sequence"/>
</dbReference>
<reference evidence="2" key="1">
    <citation type="submission" date="2022-12" db="EMBL/GenBank/DDBJ databases">
        <authorList>
            <person name="Petersen C."/>
        </authorList>
    </citation>
    <scope>NUCLEOTIDE SEQUENCE</scope>
    <source>
        <strain evidence="2">IBT 29677</strain>
    </source>
</reference>
<organism evidence="2 3">
    <name type="scientific">Penicillium cosmopolitanum</name>
    <dbReference type="NCBI Taxonomy" id="1131564"/>
    <lineage>
        <taxon>Eukaryota</taxon>
        <taxon>Fungi</taxon>
        <taxon>Dikarya</taxon>
        <taxon>Ascomycota</taxon>
        <taxon>Pezizomycotina</taxon>
        <taxon>Eurotiomycetes</taxon>
        <taxon>Eurotiomycetidae</taxon>
        <taxon>Eurotiales</taxon>
        <taxon>Aspergillaceae</taxon>
        <taxon>Penicillium</taxon>
    </lineage>
</organism>
<evidence type="ECO:0008006" key="4">
    <source>
        <dbReference type="Google" id="ProtNLM"/>
    </source>
</evidence>
<dbReference type="Gene3D" id="3.40.50.150">
    <property type="entry name" value="Vaccinia Virus protein VP39"/>
    <property type="match status" value="1"/>
</dbReference>
<dbReference type="OrthoDB" id="529367at2759"/>
<keyword evidence="3" id="KW-1185">Reference proteome</keyword>
<reference evidence="2" key="2">
    <citation type="journal article" date="2023" name="IMA Fungus">
        <title>Comparative genomic study of the Penicillium genus elucidates a diverse pangenome and 15 lateral gene transfer events.</title>
        <authorList>
            <person name="Petersen C."/>
            <person name="Sorensen T."/>
            <person name="Nielsen M.R."/>
            <person name="Sondergaard T.E."/>
            <person name="Sorensen J.L."/>
            <person name="Fitzpatrick D.A."/>
            <person name="Frisvad J.C."/>
            <person name="Nielsen K.L."/>
        </authorList>
    </citation>
    <scope>NUCLEOTIDE SEQUENCE</scope>
    <source>
        <strain evidence="2">IBT 29677</strain>
    </source>
</reference>
<proteinExistence type="predicted"/>